<feature type="compositionally biased region" description="Low complexity" evidence="1">
    <location>
        <begin position="156"/>
        <end position="169"/>
    </location>
</feature>
<comment type="caution">
    <text evidence="2">The sequence shown here is derived from an EMBL/GenBank/DDBJ whole genome shotgun (WGS) entry which is preliminary data.</text>
</comment>
<feature type="region of interest" description="Disordered" evidence="1">
    <location>
        <begin position="1"/>
        <end position="31"/>
    </location>
</feature>
<evidence type="ECO:0000313" key="3">
    <source>
        <dbReference type="Proteomes" id="UP001222325"/>
    </source>
</evidence>
<accession>A0AAD6TTQ2</accession>
<gene>
    <name evidence="2" type="ORF">B0H15DRAFT_1004133</name>
</gene>
<name>A0AAD6TTQ2_9AGAR</name>
<evidence type="ECO:0000313" key="2">
    <source>
        <dbReference type="EMBL" id="KAJ7076968.1"/>
    </source>
</evidence>
<feature type="region of interest" description="Disordered" evidence="1">
    <location>
        <begin position="57"/>
        <end position="88"/>
    </location>
</feature>
<reference evidence="2" key="1">
    <citation type="submission" date="2023-03" db="EMBL/GenBank/DDBJ databases">
        <title>Massive genome expansion in bonnet fungi (Mycena s.s.) driven by repeated elements and novel gene families across ecological guilds.</title>
        <authorList>
            <consortium name="Lawrence Berkeley National Laboratory"/>
            <person name="Harder C.B."/>
            <person name="Miyauchi S."/>
            <person name="Viragh M."/>
            <person name="Kuo A."/>
            <person name="Thoen E."/>
            <person name="Andreopoulos B."/>
            <person name="Lu D."/>
            <person name="Skrede I."/>
            <person name="Drula E."/>
            <person name="Henrissat B."/>
            <person name="Morin E."/>
            <person name="Kohler A."/>
            <person name="Barry K."/>
            <person name="LaButti K."/>
            <person name="Morin E."/>
            <person name="Salamov A."/>
            <person name="Lipzen A."/>
            <person name="Mereny Z."/>
            <person name="Hegedus B."/>
            <person name="Baldrian P."/>
            <person name="Stursova M."/>
            <person name="Weitz H."/>
            <person name="Taylor A."/>
            <person name="Grigoriev I.V."/>
            <person name="Nagy L.G."/>
            <person name="Martin F."/>
            <person name="Kauserud H."/>
        </authorList>
    </citation>
    <scope>NUCLEOTIDE SEQUENCE</scope>
    <source>
        <strain evidence="2">CBHHK173m</strain>
    </source>
</reference>
<evidence type="ECO:0000256" key="1">
    <source>
        <dbReference type="SAM" id="MobiDB-lite"/>
    </source>
</evidence>
<dbReference type="AlphaFoldDB" id="A0AAD6TTQ2"/>
<dbReference type="EMBL" id="JARJCN010000076">
    <property type="protein sequence ID" value="KAJ7076968.1"/>
    <property type="molecule type" value="Genomic_DNA"/>
</dbReference>
<keyword evidence="3" id="KW-1185">Reference proteome</keyword>
<sequence>MSSLVGPLPTRPRARTTPTVRSPHAHSPPSCSLFAAGAPVSRTPVRLLWLARHPSASTTLVRSDAPSPRRRSARSLPPGPLLAASPDFSHGGCAVALVPPASATRDAVSPPSRTRALPVRAQDAENRALAPRTHHTRSNQSKLAPAPAAVPPHPAPALSLVAPASTPTP</sequence>
<feature type="region of interest" description="Disordered" evidence="1">
    <location>
        <begin position="102"/>
        <end position="169"/>
    </location>
</feature>
<organism evidence="2 3">
    <name type="scientific">Mycena belliarum</name>
    <dbReference type="NCBI Taxonomy" id="1033014"/>
    <lineage>
        <taxon>Eukaryota</taxon>
        <taxon>Fungi</taxon>
        <taxon>Dikarya</taxon>
        <taxon>Basidiomycota</taxon>
        <taxon>Agaricomycotina</taxon>
        <taxon>Agaricomycetes</taxon>
        <taxon>Agaricomycetidae</taxon>
        <taxon>Agaricales</taxon>
        <taxon>Marasmiineae</taxon>
        <taxon>Mycenaceae</taxon>
        <taxon>Mycena</taxon>
    </lineage>
</organism>
<proteinExistence type="predicted"/>
<dbReference type="Proteomes" id="UP001222325">
    <property type="component" value="Unassembled WGS sequence"/>
</dbReference>
<protein>
    <submittedName>
        <fullName evidence="2">Uncharacterized protein</fullName>
    </submittedName>
</protein>